<dbReference type="InterPro" id="IPR006121">
    <property type="entry name" value="HMA_dom"/>
</dbReference>
<dbReference type="PROSITE" id="PS50846">
    <property type="entry name" value="HMA_2"/>
    <property type="match status" value="1"/>
</dbReference>
<dbReference type="Gene3D" id="3.30.70.100">
    <property type="match status" value="1"/>
</dbReference>
<dbReference type="Pfam" id="PF00403">
    <property type="entry name" value="HMA"/>
    <property type="match status" value="1"/>
</dbReference>
<evidence type="ECO:0000256" key="4">
    <source>
        <dbReference type="ARBA" id="ARBA00022723"/>
    </source>
</evidence>
<name>A0A679FKL0_9BACL</name>
<accession>A0A679FKL0</accession>
<evidence type="ECO:0000256" key="5">
    <source>
        <dbReference type="ARBA" id="ARBA00023008"/>
    </source>
</evidence>
<dbReference type="PANTHER" id="PTHR46594">
    <property type="entry name" value="P-TYPE CATION-TRANSPORTING ATPASE"/>
    <property type="match status" value="1"/>
</dbReference>
<evidence type="ECO:0000256" key="1">
    <source>
        <dbReference type="ARBA" id="ARBA00004496"/>
    </source>
</evidence>
<reference evidence="9" key="1">
    <citation type="journal article" date="2020" name="Microbiol. Resour. Announc.">
        <title>Complete Genome Sequence of Geobacillus sp. Strain E55-1, Isolated from Mine Geyser in Japan.</title>
        <authorList>
            <person name="Miyazaki K."/>
            <person name="Hase E."/>
            <person name="Tokito N."/>
        </authorList>
    </citation>
    <scope>NUCLEOTIDE SEQUENCE [LARGE SCALE GENOMIC DNA]</scope>
    <source>
        <strain evidence="9">E55-1</strain>
    </source>
</reference>
<dbReference type="GO" id="GO:0005507">
    <property type="term" value="F:copper ion binding"/>
    <property type="evidence" value="ECO:0007669"/>
    <property type="project" value="InterPro"/>
</dbReference>
<dbReference type="PROSITE" id="PS01047">
    <property type="entry name" value="HMA_1"/>
    <property type="match status" value="1"/>
</dbReference>
<dbReference type="AlphaFoldDB" id="A0A679FKL0"/>
<evidence type="ECO:0000256" key="2">
    <source>
        <dbReference type="ARBA" id="ARBA00015313"/>
    </source>
</evidence>
<evidence type="ECO:0000313" key="8">
    <source>
        <dbReference type="EMBL" id="BBW96992.1"/>
    </source>
</evidence>
<keyword evidence="9" id="KW-1185">Reference proteome</keyword>
<keyword evidence="6" id="KW-0143">Chaperone</keyword>
<dbReference type="InterPro" id="IPR049740">
    <property type="entry name" value="CopZ"/>
</dbReference>
<dbReference type="NCBIfam" id="TIGR00003">
    <property type="entry name" value="copper ion binding protein"/>
    <property type="match status" value="1"/>
</dbReference>
<dbReference type="InterPro" id="IPR001802">
    <property type="entry name" value="MerP/CopZ"/>
</dbReference>
<comment type="subcellular location">
    <subcellularLocation>
        <location evidence="1">Cytoplasm</location>
    </subcellularLocation>
</comment>
<organism evidence="8 9">
    <name type="scientific">Geobacillus subterraneus</name>
    <dbReference type="NCBI Taxonomy" id="129338"/>
    <lineage>
        <taxon>Bacteria</taxon>
        <taxon>Bacillati</taxon>
        <taxon>Bacillota</taxon>
        <taxon>Bacilli</taxon>
        <taxon>Bacillales</taxon>
        <taxon>Anoxybacillaceae</taxon>
        <taxon>Geobacillus</taxon>
    </lineage>
</organism>
<evidence type="ECO:0000256" key="6">
    <source>
        <dbReference type="ARBA" id="ARBA00023186"/>
    </source>
</evidence>
<dbReference type="InterPro" id="IPR006122">
    <property type="entry name" value="HMA_Cu_ion-bd"/>
</dbReference>
<dbReference type="PRINTS" id="PR00946">
    <property type="entry name" value="HGSCAVENGER"/>
</dbReference>
<evidence type="ECO:0000313" key="9">
    <source>
        <dbReference type="Proteomes" id="UP000501421"/>
    </source>
</evidence>
<dbReference type="InterPro" id="IPR036163">
    <property type="entry name" value="HMA_dom_sf"/>
</dbReference>
<keyword evidence="3" id="KW-0963">Cytoplasm</keyword>
<dbReference type="CDD" id="cd00371">
    <property type="entry name" value="HMA"/>
    <property type="match status" value="1"/>
</dbReference>
<dbReference type="FunFam" id="3.30.70.100:FF:000005">
    <property type="entry name" value="Copper-exporting P-type ATPase A"/>
    <property type="match status" value="1"/>
</dbReference>
<evidence type="ECO:0000259" key="7">
    <source>
        <dbReference type="PROSITE" id="PS50846"/>
    </source>
</evidence>
<dbReference type="EMBL" id="AP022557">
    <property type="protein sequence ID" value="BBW96992.1"/>
    <property type="molecule type" value="Genomic_DNA"/>
</dbReference>
<dbReference type="Proteomes" id="UP000501421">
    <property type="component" value="Chromosome"/>
</dbReference>
<keyword evidence="5" id="KW-0186">Copper</keyword>
<dbReference type="GO" id="GO:0005737">
    <property type="term" value="C:cytoplasm"/>
    <property type="evidence" value="ECO:0007669"/>
    <property type="project" value="UniProtKB-SubCell"/>
</dbReference>
<dbReference type="InterPro" id="IPR017969">
    <property type="entry name" value="Heavy-metal-associated_CS"/>
</dbReference>
<sequence length="67" mass="7337">MTITLQVQGMTCGHCQAAVTNALQALDGVSRVEVHLQEGTVDVEYDETKVSVEKLKEAIEEQGYDVK</sequence>
<dbReference type="NCBIfam" id="NF033795">
    <property type="entry name" value="chaper_CopZ_Bs"/>
    <property type="match status" value="1"/>
</dbReference>
<gene>
    <name evidence="8" type="primary">copZ</name>
    <name evidence="8" type="ORF">GsuE55_18250</name>
</gene>
<dbReference type="PANTHER" id="PTHR46594:SF4">
    <property type="entry name" value="P-TYPE CATION-TRANSPORTING ATPASE"/>
    <property type="match status" value="1"/>
</dbReference>
<protein>
    <recommendedName>
        <fullName evidence="2">Copper chaperone CopZ</fullName>
    </recommendedName>
</protein>
<dbReference type="RefSeq" id="WP_033843361.1">
    <property type="nucleotide sequence ID" value="NZ_AP022557.1"/>
</dbReference>
<dbReference type="SUPFAM" id="SSF55008">
    <property type="entry name" value="HMA, heavy metal-associated domain"/>
    <property type="match status" value="1"/>
</dbReference>
<proteinExistence type="predicted"/>
<evidence type="ECO:0000256" key="3">
    <source>
        <dbReference type="ARBA" id="ARBA00022490"/>
    </source>
</evidence>
<feature type="domain" description="HMA" evidence="7">
    <location>
        <begin position="1"/>
        <end position="67"/>
    </location>
</feature>
<keyword evidence="4" id="KW-0479">Metal-binding</keyword>